<feature type="region of interest" description="Disordered" evidence="1">
    <location>
        <begin position="219"/>
        <end position="240"/>
    </location>
</feature>
<dbReference type="Pfam" id="PF10988">
    <property type="entry name" value="DUF2807"/>
    <property type="match status" value="1"/>
</dbReference>
<feature type="signal peptide" evidence="2">
    <location>
        <begin position="1"/>
        <end position="19"/>
    </location>
</feature>
<keyword evidence="2" id="KW-0732">Signal</keyword>
<reference evidence="4 5" key="1">
    <citation type="submission" date="2016-11" db="EMBL/GenBank/DDBJ databases">
        <authorList>
            <person name="Jaros S."/>
            <person name="Januszkiewicz K."/>
            <person name="Wedrychowicz H."/>
        </authorList>
    </citation>
    <scope>NUCLEOTIDE SEQUENCE [LARGE SCALE GENOMIC DNA]</scope>
    <source>
        <strain evidence="4 5">CGMCC 1.12145</strain>
    </source>
</reference>
<keyword evidence="5" id="KW-1185">Reference proteome</keyword>
<feature type="chain" id="PRO_5013154076" evidence="2">
    <location>
        <begin position="20"/>
        <end position="240"/>
    </location>
</feature>
<evidence type="ECO:0000313" key="5">
    <source>
        <dbReference type="Proteomes" id="UP000182248"/>
    </source>
</evidence>
<dbReference type="PANTHER" id="PTHR39200:SF1">
    <property type="entry name" value="AUTO-TRANSPORTER ADHESIN HEAD GIN DOMAIN-CONTAINING PROTEIN-RELATED"/>
    <property type="match status" value="1"/>
</dbReference>
<protein>
    <submittedName>
        <fullName evidence="4">Putative auto-transporter adhesin, head GIN domain</fullName>
    </submittedName>
</protein>
<dbReference type="RefSeq" id="WP_072316072.1">
    <property type="nucleotide sequence ID" value="NZ_FPJE01000003.1"/>
</dbReference>
<dbReference type="EMBL" id="FPJE01000003">
    <property type="protein sequence ID" value="SFW26216.1"/>
    <property type="molecule type" value="Genomic_DNA"/>
</dbReference>
<dbReference type="AlphaFoldDB" id="A0A1K1MSR6"/>
<sequence>MKKIIALCIGLLFASTIHAQWFGNKKVTGNGHVVKTDRKTGDYDHIGVAGMYDVVLVSGTEGNITIEAEENLMEYIETEVKSNTLNIKTTRGINLRPRKKIRITVPFRDISAVSLAGSGSITGQDLIKANDFKTSLAGSGDIDLAVEAGKVESNIAGSGDIRLKGKTKVYEANVSGSGDIHAYDLIAEQVHTAVSGSGDIQVHCNDMLKARVSGSGNISYKGNAREDSKVSGSGKIRKTS</sequence>
<evidence type="ECO:0000313" key="4">
    <source>
        <dbReference type="EMBL" id="SFW26216.1"/>
    </source>
</evidence>
<dbReference type="OrthoDB" id="5585143at2"/>
<evidence type="ECO:0000259" key="3">
    <source>
        <dbReference type="Pfam" id="PF10988"/>
    </source>
</evidence>
<gene>
    <name evidence="4" type="ORF">SAMN02927921_00802</name>
</gene>
<dbReference type="Proteomes" id="UP000182248">
    <property type="component" value="Unassembled WGS sequence"/>
</dbReference>
<feature type="domain" description="Putative auto-transporter adhesin head GIN" evidence="3">
    <location>
        <begin position="42"/>
        <end position="224"/>
    </location>
</feature>
<dbReference type="Gene3D" id="2.160.20.120">
    <property type="match status" value="1"/>
</dbReference>
<evidence type="ECO:0000256" key="1">
    <source>
        <dbReference type="SAM" id="MobiDB-lite"/>
    </source>
</evidence>
<accession>A0A1K1MSR6</accession>
<dbReference type="PANTHER" id="PTHR39200">
    <property type="entry name" value="HYPOTHETICAL EXPORTED PROTEIN"/>
    <property type="match status" value="1"/>
</dbReference>
<evidence type="ECO:0000256" key="2">
    <source>
        <dbReference type="SAM" id="SignalP"/>
    </source>
</evidence>
<dbReference type="InterPro" id="IPR021255">
    <property type="entry name" value="DUF2807"/>
</dbReference>
<dbReference type="STRING" id="1150368.SAMN02927921_00802"/>
<organism evidence="4 5">
    <name type="scientific">Sinomicrobium oceani</name>
    <dbReference type="NCBI Taxonomy" id="1150368"/>
    <lineage>
        <taxon>Bacteria</taxon>
        <taxon>Pseudomonadati</taxon>
        <taxon>Bacteroidota</taxon>
        <taxon>Flavobacteriia</taxon>
        <taxon>Flavobacteriales</taxon>
        <taxon>Flavobacteriaceae</taxon>
        <taxon>Sinomicrobium</taxon>
    </lineage>
</organism>
<name>A0A1K1MSR6_9FLAO</name>
<proteinExistence type="predicted"/>